<evidence type="ECO:0000256" key="28">
    <source>
        <dbReference type="ARBA" id="ARBA00079769"/>
    </source>
</evidence>
<dbReference type="GO" id="GO:0016853">
    <property type="term" value="F:isomerase activity"/>
    <property type="evidence" value="ECO:0007669"/>
    <property type="project" value="UniProtKB-KW"/>
</dbReference>
<comment type="pathway">
    <text evidence="2">Lipid metabolism; fatty acid beta-oxidation.</text>
</comment>
<protein>
    <recommendedName>
        <fullName evidence="27">Peroxisomal multifunctional enzyme type 2</fullName>
    </recommendedName>
    <alternativeName>
        <fullName evidence="29">17-beta-hydroxysteroid dehydrogenase 4</fullName>
    </alternativeName>
    <alternativeName>
        <fullName evidence="30">D-bifunctional protein</fullName>
    </alternativeName>
    <alternativeName>
        <fullName evidence="28">Multifunctional protein 2</fullName>
    </alternativeName>
</protein>
<evidence type="ECO:0000256" key="8">
    <source>
        <dbReference type="ARBA" id="ARBA00023002"/>
    </source>
</evidence>
<comment type="catalytic activity">
    <reaction evidence="21">
        <text>(3R)-3-hydroxydecanoyl-CoA + NAD(+) = 3-oxodecanoyl-CoA + NADH + H(+)</text>
        <dbReference type="Rhea" id="RHEA:45832"/>
        <dbReference type="ChEBI" id="CHEBI:15378"/>
        <dbReference type="ChEBI" id="CHEBI:57540"/>
        <dbReference type="ChEBI" id="CHEBI:57945"/>
        <dbReference type="ChEBI" id="CHEBI:62548"/>
        <dbReference type="ChEBI" id="CHEBI:74272"/>
    </reaction>
    <physiologicalReaction direction="left-to-right" evidence="21">
        <dbReference type="Rhea" id="RHEA:45833"/>
    </physiologicalReaction>
</comment>
<comment type="subcellular location">
    <subcellularLocation>
        <location evidence="1">Peroxisome</location>
    </subcellularLocation>
</comment>
<evidence type="ECO:0000256" key="29">
    <source>
        <dbReference type="ARBA" id="ARBA00081543"/>
    </source>
</evidence>
<feature type="domain" description="Peroxisomal multifunctional enzyme type 2-like N-terminal" evidence="34">
    <location>
        <begin position="511"/>
        <end position="639"/>
    </location>
</feature>
<keyword evidence="6" id="KW-0276">Fatty acid metabolism</keyword>
<evidence type="ECO:0000256" key="24">
    <source>
        <dbReference type="ARBA" id="ARBA00052680"/>
    </source>
</evidence>
<dbReference type="SUPFAM" id="SSF54637">
    <property type="entry name" value="Thioesterase/thiol ester dehydrase-isomerase"/>
    <property type="match status" value="2"/>
</dbReference>
<dbReference type="GO" id="GO:1901570">
    <property type="term" value="P:fatty acid derivative biosynthetic process"/>
    <property type="evidence" value="ECO:0007669"/>
    <property type="project" value="Ensembl"/>
</dbReference>
<dbReference type="PANTHER" id="PTHR45024">
    <property type="entry name" value="DEHYDROGENASES, SHORT CHAIN"/>
    <property type="match status" value="1"/>
</dbReference>
<dbReference type="CDD" id="cd03448">
    <property type="entry name" value="HDE_HSD"/>
    <property type="match status" value="1"/>
</dbReference>
<dbReference type="PANTHER" id="PTHR45024:SF2">
    <property type="entry name" value="SCP2 DOMAIN-CONTAINING PROTEIN"/>
    <property type="match status" value="1"/>
</dbReference>
<evidence type="ECO:0000256" key="19">
    <source>
        <dbReference type="ARBA" id="ARBA00050743"/>
    </source>
</evidence>
<dbReference type="GO" id="GO:0033540">
    <property type="term" value="P:fatty acid beta-oxidation using acyl-CoA oxidase"/>
    <property type="evidence" value="ECO:0007669"/>
    <property type="project" value="Ensembl"/>
</dbReference>
<gene>
    <name evidence="37" type="primary">HSD17B4</name>
    <name evidence="35" type="synonym">FAM170A</name>
</gene>
<dbReference type="InterPro" id="IPR054357">
    <property type="entry name" value="MFE-2_N"/>
</dbReference>
<evidence type="ECO:0000256" key="26">
    <source>
        <dbReference type="ARBA" id="ARBA00056931"/>
    </source>
</evidence>
<dbReference type="GO" id="GO:0044594">
    <property type="term" value="F:17-beta-hydroxysteroid dehydrogenase (NAD+) activity"/>
    <property type="evidence" value="ECO:0000318"/>
    <property type="project" value="GO_Central"/>
</dbReference>
<dbReference type="InterPro" id="IPR029069">
    <property type="entry name" value="HotDog_dom_sf"/>
</dbReference>
<evidence type="ECO:0000313" key="35">
    <source>
        <dbReference type="Ensembl" id="ENSMMUP00000045128.2"/>
    </source>
</evidence>
<evidence type="ECO:0000256" key="30">
    <source>
        <dbReference type="ARBA" id="ARBA00082547"/>
    </source>
</evidence>
<dbReference type="GO" id="GO:0036112">
    <property type="term" value="P:medium-chain fatty-acyl-CoA metabolic process"/>
    <property type="evidence" value="ECO:0007669"/>
    <property type="project" value="Ensembl"/>
</dbReference>
<comment type="catalytic activity">
    <reaction evidence="16">
        <text>(24R,25R)-3alpha,7alpha,12alpha,24-tetrahydroxy-5beta-cholestan-26-oyl-CoA = (24E)-3alpha,7alpha,12alpha-trihydroxy-5beta-cholest-24-en-26-oyl-CoA + H2O</text>
        <dbReference type="Rhea" id="RHEA:18933"/>
        <dbReference type="ChEBI" id="CHEBI:15377"/>
        <dbReference type="ChEBI" id="CHEBI:59807"/>
        <dbReference type="ChEBI" id="CHEBI:59879"/>
        <dbReference type="EC" id="4.2.1.107"/>
    </reaction>
    <physiologicalReaction direction="right-to-left" evidence="16">
        <dbReference type="Rhea" id="RHEA:18935"/>
    </physiologicalReaction>
</comment>
<comment type="similarity">
    <text evidence="3">Belongs to the short-chain dehydrogenases/reductases (SDR) family.</text>
</comment>
<sequence>MMAADTNIHAFLSARHNAHVYGPILPSQHTTRVGVSFLQRKKRRGSGIAYPLHISQVGLVLQRPSGLGLAVPVRLPGRRPALLRALLRLGHSRPLLSRPLAPPLPLRPAPAAGLLLPCTLRPRPPGSSPACPPHPWTLLQVPPLVPGSFSPASSNPRLAKVRGSPRATERVENSAPPNSPARASASRRRRASPPRLGRAYALAFAERGALVVVNDLGGDFKGVGKGSLAADKVVEEIRRRGGKAVASYDSVEEGEKVVKTALDAFGRIDVVVNNAGILRDRSFARISDEDWDIIHRVHLRGSFQVTRAAWDHMKKQKYGRIIMTSSASGIYGNFGQANYSAAKLGLLGLANSLAIEGRKSNIHCNTIAPNAGSRMTQTVMPEDLVEALKPEYVAPLVLWLCHESCEENGGLFEVGAGWIGKLRWERTLGAIVRQKNHPMTPEAVKANWKKICDFENASKPQSIQESTGSIIEVLSKIDSEGVSANHTSHATSTATSGFAGAIGQKLPPFSYAYTELEAIMYALGVGASIKDPKDLKFVYEGSSDFSCLPTFGVIIGQKSLMGGGLAEIPGLSINFAKVLHGEQYLELYKPLPRAGKLKCEAVVADVLDKGSGVVIIMDVYSYSEKELICHNQFSLFLVGSGGFGGKRTSDKVKVAVAIPNRPPDAVLTDTTSLNQAALYRLSGDWNPLHIDPNFASLAGFDKPILHGLCTFGFSARRILQQFADNDVSRFKAIKARFAKPVYPGQTLQTEMWKEGNRIHFQTKVQETGDIVISNAYVDLAPTSDTSAKTPSEGGKLQSTLVFEEIGRRLKDVGSEVVKKVNAVFEWHITKGGNIGAKWTIDLKSGSGKVYQGPAKGAADTTIILSDEDFMEVVLGKLDPQKAFFSGRLKARGNIMLSQKLQMILKDYAKL</sequence>
<comment type="subunit">
    <text evidence="4">Homodimer.</text>
</comment>
<dbReference type="GO" id="GO:0005777">
    <property type="term" value="C:peroxisome"/>
    <property type="evidence" value="ECO:0000318"/>
    <property type="project" value="GO_Central"/>
</dbReference>
<comment type="catalytic activity">
    <reaction evidence="20">
        <text>(3R)-3-hydroxydecanoyl-CoA = (2E)-decenoyl-CoA + H2O</text>
        <dbReference type="Rhea" id="RHEA:45992"/>
        <dbReference type="ChEBI" id="CHEBI:15377"/>
        <dbReference type="ChEBI" id="CHEBI:61406"/>
        <dbReference type="ChEBI" id="CHEBI:74272"/>
    </reaction>
    <physiologicalReaction direction="right-to-left" evidence="20">
        <dbReference type="Rhea" id="RHEA:45994"/>
    </physiologicalReaction>
</comment>
<dbReference type="PRINTS" id="PR00080">
    <property type="entry name" value="SDRFAMILY"/>
</dbReference>
<reference evidence="35" key="4">
    <citation type="submission" date="2025-09" db="UniProtKB">
        <authorList>
            <consortium name="Ensembl"/>
        </authorList>
    </citation>
    <scope>IDENTIFICATION</scope>
    <source>
        <strain evidence="35">17573</strain>
    </source>
</reference>
<comment type="catalytic activity">
    <reaction evidence="25">
        <text>(2E)-octenoyl-CoA + H2O = (3R)-hydroxyoctanoyl-CoA</text>
        <dbReference type="Rhea" id="RHEA:40187"/>
        <dbReference type="ChEBI" id="CHEBI:15377"/>
        <dbReference type="ChEBI" id="CHEBI:62242"/>
        <dbReference type="ChEBI" id="CHEBI:74279"/>
    </reaction>
    <physiologicalReaction direction="left-to-right" evidence="25">
        <dbReference type="Rhea" id="RHEA:40188"/>
    </physiologicalReaction>
</comment>
<evidence type="ECO:0000259" key="33">
    <source>
        <dbReference type="Pfam" id="PF02036"/>
    </source>
</evidence>
<dbReference type="Pfam" id="PF02036">
    <property type="entry name" value="SCP2"/>
    <property type="match status" value="1"/>
</dbReference>
<dbReference type="FunCoup" id="A0A1D5QAR0">
    <property type="interactions" value="796"/>
</dbReference>
<dbReference type="Gene3D" id="3.40.50.720">
    <property type="entry name" value="NAD(P)-binding Rossmann-like Domain"/>
    <property type="match status" value="1"/>
</dbReference>
<dbReference type="UniPathway" id="UPA00659"/>
<dbReference type="InterPro" id="IPR002539">
    <property type="entry name" value="MaoC-like_dom"/>
</dbReference>
<dbReference type="GO" id="GO:0003857">
    <property type="term" value="F:(3S)-3-hydroxyacyl-CoA dehydrogenase (NAD+) activity"/>
    <property type="evidence" value="ECO:0000318"/>
    <property type="project" value="GO_Central"/>
</dbReference>
<dbReference type="FunFam" id="3.30.1050.10:FF:000004">
    <property type="entry name" value="Hydroxysteroid 17-beta dehydrogenase 4"/>
    <property type="match status" value="1"/>
</dbReference>
<dbReference type="GO" id="GO:0036111">
    <property type="term" value="P:very long-chain fatty-acyl-CoA metabolic process"/>
    <property type="evidence" value="ECO:0007669"/>
    <property type="project" value="Ensembl"/>
</dbReference>
<proteinExistence type="inferred from homology"/>
<evidence type="ECO:0000313" key="36">
    <source>
        <dbReference type="Proteomes" id="UP000006718"/>
    </source>
</evidence>
<dbReference type="GO" id="GO:0042803">
    <property type="term" value="F:protein homodimerization activity"/>
    <property type="evidence" value="ECO:0007669"/>
    <property type="project" value="Ensembl"/>
</dbReference>
<dbReference type="GeneTree" id="ENSGT00940000158343"/>
<keyword evidence="36" id="KW-1185">Reference proteome</keyword>
<evidence type="ECO:0000256" key="7">
    <source>
        <dbReference type="ARBA" id="ARBA00022990"/>
    </source>
</evidence>
<comment type="catalytic activity">
    <reaction evidence="24">
        <text>a (3R)-3-hydroxyacyl-CoA + NAD(+) = a 3-oxoacyl-CoA + NADH + H(+)</text>
        <dbReference type="Rhea" id="RHEA:32711"/>
        <dbReference type="ChEBI" id="CHEBI:15378"/>
        <dbReference type="ChEBI" id="CHEBI:57319"/>
        <dbReference type="ChEBI" id="CHEBI:57540"/>
        <dbReference type="ChEBI" id="CHEBI:57945"/>
        <dbReference type="ChEBI" id="CHEBI:90726"/>
        <dbReference type="EC" id="1.1.1.n12"/>
    </reaction>
    <physiologicalReaction direction="left-to-right" evidence="24">
        <dbReference type="Rhea" id="RHEA:32712"/>
    </physiologicalReaction>
</comment>
<dbReference type="Gene3D" id="3.10.129.10">
    <property type="entry name" value="Hotdog Thioesterase"/>
    <property type="match status" value="2"/>
</dbReference>
<evidence type="ECO:0000256" key="17">
    <source>
        <dbReference type="ARBA" id="ARBA00050722"/>
    </source>
</evidence>
<dbReference type="Proteomes" id="UP000006718">
    <property type="component" value="Chromosome 6"/>
</dbReference>
<comment type="catalytic activity">
    <reaction evidence="18">
        <text>(3R)-hydroxyoctanoyl-CoA + NAD(+) = 3-oxooctanoyl-CoA + NADH + H(+)</text>
        <dbReference type="Rhea" id="RHEA:40191"/>
        <dbReference type="ChEBI" id="CHEBI:15378"/>
        <dbReference type="ChEBI" id="CHEBI:57540"/>
        <dbReference type="ChEBI" id="CHEBI:57945"/>
        <dbReference type="ChEBI" id="CHEBI:62619"/>
        <dbReference type="ChEBI" id="CHEBI:74279"/>
    </reaction>
    <physiologicalReaction direction="left-to-right" evidence="18">
        <dbReference type="Rhea" id="RHEA:40192"/>
    </physiologicalReaction>
</comment>
<dbReference type="GO" id="GO:0060009">
    <property type="term" value="P:Sertoli cell development"/>
    <property type="evidence" value="ECO:0007669"/>
    <property type="project" value="Ensembl"/>
</dbReference>
<feature type="domain" description="SCP2" evidence="33">
    <location>
        <begin position="802"/>
        <end position="905"/>
    </location>
</feature>
<evidence type="ECO:0000259" key="32">
    <source>
        <dbReference type="Pfam" id="PF01575"/>
    </source>
</evidence>
<comment type="catalytic activity">
    <reaction evidence="17">
        <text>(2E)-hexadecenedioyl-CoA + H2O = (3R)-hydroxyhexadecanedioyl-CoA</text>
        <dbReference type="Rhea" id="RHEA:40255"/>
        <dbReference type="ChEBI" id="CHEBI:15377"/>
        <dbReference type="ChEBI" id="CHEBI:77075"/>
        <dbReference type="ChEBI" id="CHEBI:77079"/>
    </reaction>
    <physiologicalReaction direction="left-to-right" evidence="17">
        <dbReference type="Rhea" id="RHEA:40256"/>
    </physiologicalReaction>
</comment>
<dbReference type="SUPFAM" id="SSF55718">
    <property type="entry name" value="SCP-like"/>
    <property type="match status" value="1"/>
</dbReference>
<keyword evidence="13" id="KW-0456">Lyase</keyword>
<dbReference type="GO" id="GO:0036109">
    <property type="term" value="P:alpha-linolenic acid metabolic process"/>
    <property type="evidence" value="ECO:0007669"/>
    <property type="project" value="Ensembl"/>
</dbReference>
<dbReference type="GO" id="GO:0033989">
    <property type="term" value="F:3alpha,7alpha,12alpha-trihydroxy-5beta-cholest-24-enoyl-CoA hydratase activity"/>
    <property type="evidence" value="ECO:0007669"/>
    <property type="project" value="UniProtKB-EC"/>
</dbReference>
<evidence type="ECO:0000256" key="31">
    <source>
        <dbReference type="SAM" id="MobiDB-lite"/>
    </source>
</evidence>
<keyword evidence="5" id="KW-0597">Phosphoprotein</keyword>
<dbReference type="GO" id="GO:0018812">
    <property type="term" value="F:3-hydroxyacyl-CoA dehydratase activity"/>
    <property type="evidence" value="ECO:0007669"/>
    <property type="project" value="UniProtKB-EC"/>
</dbReference>
<dbReference type="FunFam" id="1.10.287.4290:FF:000001">
    <property type="entry name" value="Peroxisomal multifunctional enzyme type 2"/>
    <property type="match status" value="1"/>
</dbReference>
<dbReference type="Pfam" id="PF01575">
    <property type="entry name" value="MaoC_dehydratas"/>
    <property type="match status" value="1"/>
</dbReference>
<dbReference type="Pfam" id="PF22622">
    <property type="entry name" value="MFE-2_hydrat-2_N"/>
    <property type="match status" value="1"/>
</dbReference>
<dbReference type="GO" id="GO:0006636">
    <property type="term" value="P:unsaturated fatty acid biosynthetic process"/>
    <property type="evidence" value="ECO:0007669"/>
    <property type="project" value="Ensembl"/>
</dbReference>
<dbReference type="InParanoid" id="A0A1D5QAR0"/>
<evidence type="ECO:0000259" key="34">
    <source>
        <dbReference type="Pfam" id="PF22622"/>
    </source>
</evidence>
<evidence type="ECO:0000256" key="20">
    <source>
        <dbReference type="ARBA" id="ARBA00051024"/>
    </source>
</evidence>
<dbReference type="FunFam" id="3.10.129.10:FF:000013">
    <property type="entry name" value="Peroxisomal multifunctional enzyme type 2"/>
    <property type="match status" value="1"/>
</dbReference>
<dbReference type="SMR" id="A0A1D5QAR0"/>
<dbReference type="InterPro" id="IPR051687">
    <property type="entry name" value="Peroxisomal_Beta-Oxidation"/>
</dbReference>
<dbReference type="VGNC" id="VGNC:73530">
    <property type="gene designation" value="HSD17B4"/>
</dbReference>
<dbReference type="STRING" id="9544.ENSMMUP00000045128"/>
<feature type="compositionally biased region" description="Low complexity" evidence="31">
    <location>
        <begin position="173"/>
        <end position="184"/>
    </location>
</feature>
<dbReference type="Gene3D" id="3.30.1050.10">
    <property type="entry name" value="SCP2 sterol-binding domain"/>
    <property type="match status" value="1"/>
</dbReference>
<dbReference type="PROSITE" id="PS00061">
    <property type="entry name" value="ADH_SHORT"/>
    <property type="match status" value="1"/>
</dbReference>
<dbReference type="GO" id="GO:0008210">
    <property type="term" value="P:estrogen metabolic process"/>
    <property type="evidence" value="ECO:0007669"/>
    <property type="project" value="Ensembl"/>
</dbReference>
<dbReference type="InterPro" id="IPR002347">
    <property type="entry name" value="SDR_fam"/>
</dbReference>
<keyword evidence="12" id="KW-0413">Isomerase</keyword>
<keyword evidence="9" id="KW-0520">NAD</keyword>
<keyword evidence="8" id="KW-0560">Oxidoreductase</keyword>
<organism evidence="35 36">
    <name type="scientific">Macaca mulatta</name>
    <name type="common">Rhesus macaque</name>
    <dbReference type="NCBI Taxonomy" id="9544"/>
    <lineage>
        <taxon>Eukaryota</taxon>
        <taxon>Metazoa</taxon>
        <taxon>Chordata</taxon>
        <taxon>Craniata</taxon>
        <taxon>Vertebrata</taxon>
        <taxon>Euteleostomi</taxon>
        <taxon>Mammalia</taxon>
        <taxon>Eutheria</taxon>
        <taxon>Euarchontoglires</taxon>
        <taxon>Primates</taxon>
        <taxon>Haplorrhini</taxon>
        <taxon>Catarrhini</taxon>
        <taxon>Cercopithecidae</taxon>
        <taxon>Cercopithecinae</taxon>
        <taxon>Macaca</taxon>
    </lineage>
</organism>
<evidence type="ECO:0000256" key="13">
    <source>
        <dbReference type="ARBA" id="ARBA00023239"/>
    </source>
</evidence>
<dbReference type="AlphaFoldDB" id="A0A1D5QAR0"/>
<dbReference type="GO" id="GO:0008209">
    <property type="term" value="P:androgen metabolic process"/>
    <property type="evidence" value="ECO:0007669"/>
    <property type="project" value="Ensembl"/>
</dbReference>
<comment type="catalytic activity">
    <reaction evidence="19">
        <text>(24R,25R)-3alpha,7alpha,12alpha,24-tetrahydroxy-5beta-cholestan-26-oyl-CoA + NAD(+) = 3alpha,7alpha,12alpha-trihydroxy-24-oxo-5beta-cholestan-26-oyl-CoA + NADH + H(+)</text>
        <dbReference type="Rhea" id="RHEA:47088"/>
        <dbReference type="ChEBI" id="CHEBI:15378"/>
        <dbReference type="ChEBI" id="CHEBI:57540"/>
        <dbReference type="ChEBI" id="CHEBI:57945"/>
        <dbReference type="ChEBI" id="CHEBI:58507"/>
        <dbReference type="ChEBI" id="CHEBI:59807"/>
    </reaction>
    <physiologicalReaction direction="left-to-right" evidence="19">
        <dbReference type="Rhea" id="RHEA:47089"/>
    </physiologicalReaction>
</comment>
<evidence type="ECO:0000256" key="5">
    <source>
        <dbReference type="ARBA" id="ARBA00022553"/>
    </source>
</evidence>
<dbReference type="InterPro" id="IPR003033">
    <property type="entry name" value="SCP2_sterol-bd_dom"/>
</dbReference>
<evidence type="ECO:0000256" key="11">
    <source>
        <dbReference type="ARBA" id="ARBA00023140"/>
    </source>
</evidence>
<dbReference type="Pfam" id="PF00106">
    <property type="entry name" value="adh_short"/>
    <property type="match status" value="1"/>
</dbReference>
<dbReference type="ExpressionAtlas" id="A0A1D5QAR0">
    <property type="expression patterns" value="baseline"/>
</dbReference>
<feature type="domain" description="MaoC-like" evidence="32">
    <location>
        <begin position="658"/>
        <end position="774"/>
    </location>
</feature>
<dbReference type="GO" id="GO:0006635">
    <property type="term" value="P:fatty acid beta-oxidation"/>
    <property type="evidence" value="ECO:0000318"/>
    <property type="project" value="GO_Central"/>
</dbReference>
<evidence type="ECO:0000256" key="1">
    <source>
        <dbReference type="ARBA" id="ARBA00004275"/>
    </source>
</evidence>
<keyword evidence="10" id="KW-0443">Lipid metabolism</keyword>
<evidence type="ECO:0000256" key="21">
    <source>
        <dbReference type="ARBA" id="ARBA00051981"/>
    </source>
</evidence>
<accession>A0A1D5QAR0</accession>
<reference evidence="35" key="2">
    <citation type="submission" date="2019-01" db="EMBL/GenBank/DDBJ databases">
        <authorList>
            <person name="Graves T."/>
            <person name="Eichler E.E."/>
            <person name="Wilson R.K."/>
        </authorList>
    </citation>
    <scope>NUCLEOTIDE SEQUENCE [LARGE SCALE GENOMIC DNA]</scope>
    <source>
        <strain evidence="35">17573</strain>
    </source>
</reference>
<evidence type="ECO:0000256" key="12">
    <source>
        <dbReference type="ARBA" id="ARBA00023235"/>
    </source>
</evidence>
<dbReference type="GO" id="GO:0004303">
    <property type="term" value="F:estradiol 17-beta-dehydrogenase [NAD(P)+] activity"/>
    <property type="evidence" value="ECO:0007669"/>
    <property type="project" value="Ensembl"/>
</dbReference>
<feature type="region of interest" description="Disordered" evidence="31">
    <location>
        <begin position="149"/>
        <end position="192"/>
    </location>
</feature>
<reference evidence="36" key="1">
    <citation type="journal article" date="2007" name="Science">
        <title>Evolutionary and biomedical insights from the rhesus macaque genome.</title>
        <authorList>
            <person name="Gibbs R.A."/>
            <person name="Rogers J."/>
            <person name="Katze M.G."/>
            <person name="Bumgarner R."/>
            <person name="Weinstock G.M."/>
            <person name="Mardis E.R."/>
            <person name="Remington K.A."/>
            <person name="Strausberg R.L."/>
            <person name="Venter J.C."/>
            <person name="Wilson R.K."/>
            <person name="Batzer M.A."/>
            <person name="Bustamante C.D."/>
            <person name="Eichler E.E."/>
            <person name="Hahn M.W."/>
            <person name="Hardison R.C."/>
            <person name="Makova K.D."/>
            <person name="Miller W."/>
            <person name="Milosavljevic A."/>
            <person name="Palermo R.E."/>
            <person name="Siepel A."/>
            <person name="Sikela J.M."/>
            <person name="Attaway T."/>
            <person name="Bell S."/>
            <person name="Bernard K.E."/>
            <person name="Buhay C.J."/>
            <person name="Chandrabose M.N."/>
            <person name="Dao M."/>
            <person name="Davis C."/>
            <person name="Delehaunty K.D."/>
            <person name="Ding Y."/>
            <person name="Dinh H.H."/>
            <person name="Dugan-Rocha S."/>
            <person name="Fulton L.A."/>
            <person name="Gabisi R.A."/>
            <person name="Garner T.T."/>
            <person name="Godfrey J."/>
            <person name="Hawes A.C."/>
            <person name="Hernandez J."/>
            <person name="Hines S."/>
            <person name="Holder M."/>
            <person name="Hume J."/>
            <person name="Jhangiani S.N."/>
            <person name="Joshi V."/>
            <person name="Khan Z.M."/>
            <person name="Kirkness E.F."/>
            <person name="Cree A."/>
            <person name="Fowler R.G."/>
            <person name="Lee S."/>
            <person name="Lewis L.R."/>
            <person name="Li Z."/>
            <person name="Liu Y.-S."/>
            <person name="Moore S.M."/>
            <person name="Muzny D."/>
            <person name="Nazareth L.V."/>
            <person name="Ngo D.N."/>
            <person name="Okwuonu G.O."/>
            <person name="Pai G."/>
            <person name="Parker D."/>
            <person name="Paul H.A."/>
            <person name="Pfannkoch C."/>
            <person name="Pohl C.S."/>
            <person name="Rogers Y.-H.C."/>
            <person name="Ruiz S.J."/>
            <person name="Sabo A."/>
            <person name="Santibanez J."/>
            <person name="Schneider B.W."/>
            <person name="Smith S.M."/>
            <person name="Sodergren E."/>
            <person name="Svatek A.F."/>
            <person name="Utterback T.R."/>
            <person name="Vattathil S."/>
            <person name="Warren W."/>
            <person name="White C.S."/>
            <person name="Chinwalla A.T."/>
            <person name="Feng Y."/>
            <person name="Halpern A.L."/>
            <person name="Hillier L.W."/>
            <person name="Huang X."/>
            <person name="Minx P."/>
            <person name="Nelson J.O."/>
            <person name="Pepin K.H."/>
            <person name="Qin X."/>
            <person name="Sutton G.G."/>
            <person name="Venter E."/>
            <person name="Walenz B.P."/>
            <person name="Wallis J.W."/>
            <person name="Worley K.C."/>
            <person name="Yang S.-P."/>
            <person name="Jones S.M."/>
            <person name="Marra M.A."/>
            <person name="Rocchi M."/>
            <person name="Schein J.E."/>
            <person name="Baertsch R."/>
            <person name="Clarke L."/>
            <person name="Csuros M."/>
            <person name="Glasscock J."/>
            <person name="Harris R.A."/>
            <person name="Havlak P."/>
            <person name="Jackson A.R."/>
            <person name="Jiang H."/>
            <person name="Liu Y."/>
            <person name="Messina D.N."/>
            <person name="Shen Y."/>
            <person name="Song H.X.-Z."/>
            <person name="Wylie T."/>
            <person name="Zhang L."/>
            <person name="Birney E."/>
            <person name="Han K."/>
            <person name="Konkel M.K."/>
            <person name="Lee J."/>
            <person name="Smit A.F.A."/>
            <person name="Ullmer B."/>
            <person name="Wang H."/>
            <person name="Xing J."/>
            <person name="Burhans R."/>
            <person name="Cheng Z."/>
            <person name="Karro J.E."/>
            <person name="Ma J."/>
            <person name="Raney B."/>
            <person name="She X."/>
            <person name="Cox M.J."/>
            <person name="Demuth J.P."/>
            <person name="Dumas L.J."/>
            <person name="Han S.-G."/>
            <person name="Hopkins J."/>
            <person name="Karimpour-Fard A."/>
            <person name="Kim Y.H."/>
            <person name="Pollack J.R."/>
            <person name="Vinar T."/>
            <person name="Addo-Quaye C."/>
            <person name="Degenhardt J."/>
            <person name="Denby A."/>
            <person name="Hubisz M.J."/>
            <person name="Indap A."/>
            <person name="Kosiol C."/>
            <person name="Lahn B.T."/>
            <person name="Lawson H.A."/>
            <person name="Marklein A."/>
            <person name="Nielsen R."/>
            <person name="Vallender E.J."/>
            <person name="Clark A.G."/>
            <person name="Ferguson B."/>
            <person name="Hernandez R.D."/>
            <person name="Hirani K."/>
            <person name="Kehrer-Sawatzki H."/>
            <person name="Kolb J."/>
            <person name="Patil S."/>
            <person name="Pu L.-L."/>
            <person name="Ren Y."/>
            <person name="Smith D.G."/>
            <person name="Wheeler D.A."/>
            <person name="Schenck I."/>
            <person name="Ball E.V."/>
            <person name="Chen R."/>
            <person name="Cooper D.N."/>
            <person name="Giardine B."/>
            <person name="Hsu F."/>
            <person name="Kent W.J."/>
            <person name="Lesk A."/>
            <person name="Nelson D.L."/>
            <person name="O'brien W.E."/>
            <person name="Pruefer K."/>
            <person name="Stenson P.D."/>
            <person name="Wallace J.C."/>
            <person name="Ke H."/>
            <person name="Liu X.-M."/>
            <person name="Wang P."/>
            <person name="Xiang A.P."/>
            <person name="Yang F."/>
            <person name="Barber G.P."/>
            <person name="Haussler D."/>
            <person name="Karolchik D."/>
            <person name="Kern A.D."/>
            <person name="Kuhn R.M."/>
            <person name="Smith K.E."/>
            <person name="Zwieg A.S."/>
        </authorList>
    </citation>
    <scope>NUCLEOTIDE SEQUENCE [LARGE SCALE GENOMIC DNA]</scope>
    <source>
        <strain evidence="36">17573</strain>
    </source>
</reference>
<keyword evidence="7" id="KW-0007">Acetylation</keyword>
<evidence type="ECO:0000256" key="18">
    <source>
        <dbReference type="ARBA" id="ARBA00050727"/>
    </source>
</evidence>
<dbReference type="CDD" id="cd05353">
    <property type="entry name" value="hydroxyacyl-CoA-like_DH_SDR_c-like"/>
    <property type="match status" value="1"/>
</dbReference>
<evidence type="ECO:0000256" key="4">
    <source>
        <dbReference type="ARBA" id="ARBA00011738"/>
    </source>
</evidence>
<evidence type="ECO:0000256" key="10">
    <source>
        <dbReference type="ARBA" id="ARBA00023098"/>
    </source>
</evidence>
<dbReference type="GO" id="GO:0042759">
    <property type="term" value="P:long-chain fatty acid biosynthetic process"/>
    <property type="evidence" value="ECO:0007669"/>
    <property type="project" value="Ensembl"/>
</dbReference>
<comment type="catalytic activity">
    <reaction evidence="23">
        <text>a (3R)-3-hydroxyacyl-CoA = a (2E)-enoyl-CoA + H2O</text>
        <dbReference type="Rhea" id="RHEA:26526"/>
        <dbReference type="ChEBI" id="CHEBI:15377"/>
        <dbReference type="ChEBI" id="CHEBI:57319"/>
        <dbReference type="ChEBI" id="CHEBI:58856"/>
        <dbReference type="EC" id="4.2.1.119"/>
    </reaction>
    <physiologicalReaction direction="right-to-left" evidence="23">
        <dbReference type="Rhea" id="RHEA:26528"/>
    </physiologicalReaction>
</comment>
<dbReference type="FunFam" id="3.10.129.10:FF:000019">
    <property type="entry name" value="peroxisomal multifunctional enzyme type 2"/>
    <property type="match status" value="1"/>
</dbReference>
<dbReference type="PaxDb" id="9544-ENSMMUP00000023268"/>
<dbReference type="InterPro" id="IPR036527">
    <property type="entry name" value="SCP2_sterol-bd_dom_sf"/>
</dbReference>
<evidence type="ECO:0000256" key="9">
    <source>
        <dbReference type="ARBA" id="ARBA00023027"/>
    </source>
</evidence>
<evidence type="ECO:0000256" key="16">
    <source>
        <dbReference type="ARBA" id="ARBA00050645"/>
    </source>
</evidence>
<dbReference type="GO" id="GO:0005782">
    <property type="term" value="C:peroxisomal matrix"/>
    <property type="evidence" value="ECO:0007669"/>
    <property type="project" value="Ensembl"/>
</dbReference>
<dbReference type="GO" id="GO:0000038">
    <property type="term" value="P:very long-chain fatty acid metabolic process"/>
    <property type="evidence" value="ECO:0007669"/>
    <property type="project" value="Ensembl"/>
</dbReference>
<comment type="catalytic activity">
    <reaction evidence="22">
        <text>(3R)-hydroxyhexadecanoyl-CoA = (2E)-hexadecenoyl-CoA + H2O</text>
        <dbReference type="Rhea" id="RHEA:39159"/>
        <dbReference type="ChEBI" id="CHEBI:15377"/>
        <dbReference type="ChEBI" id="CHEBI:61526"/>
        <dbReference type="ChEBI" id="CHEBI:74278"/>
    </reaction>
    <physiologicalReaction direction="right-to-left" evidence="22">
        <dbReference type="Rhea" id="RHEA:39161"/>
    </physiologicalReaction>
</comment>
<evidence type="ECO:0000256" key="6">
    <source>
        <dbReference type="ARBA" id="ARBA00022832"/>
    </source>
</evidence>
<keyword evidence="11" id="KW-0576">Peroxisome</keyword>
<evidence type="ECO:0000313" key="37">
    <source>
        <dbReference type="VGNC" id="VGNC:73530"/>
    </source>
</evidence>
<dbReference type="SUPFAM" id="SSF51735">
    <property type="entry name" value="NAD(P)-binding Rossmann-fold domains"/>
    <property type="match status" value="1"/>
</dbReference>
<evidence type="ECO:0000256" key="27">
    <source>
        <dbReference type="ARBA" id="ARBA00073497"/>
    </source>
</evidence>
<comment type="function">
    <text evidence="26">Bifunctional enzyme acting on the peroxisomal fatty acid beta-oxidation pathway. Catalyzes two of the four reactions in fatty acid degradation: hydration of 2-enoyl-CoA (trans-2-enoyl-CoA) to produce (3R)-3-hydroxyacyl-CoA, and dehydrogenation of (3R)-3-hydroxyacyl-CoA to produce 3-ketoacyl-CoA (3-oxoacyl-CoA), which is further metabolized by SCPx. Can use straight-chain and branched-chain fatty acids, as well as bile acid intermediates as substrates.</text>
</comment>
<dbReference type="Bgee" id="ENSMMUG00000017685">
    <property type="expression patterns" value="Expressed in liver and 21 other cell types or tissues"/>
</dbReference>
<dbReference type="GO" id="GO:0004300">
    <property type="term" value="F:enoyl-CoA hydratase activity"/>
    <property type="evidence" value="ECO:0000318"/>
    <property type="project" value="GO_Central"/>
</dbReference>
<dbReference type="FunFam" id="3.40.50.720:FF:000185">
    <property type="entry name" value="peroxisomal multifunctional enzyme type 2"/>
    <property type="match status" value="1"/>
</dbReference>
<evidence type="ECO:0000256" key="22">
    <source>
        <dbReference type="ARBA" id="ARBA00052006"/>
    </source>
</evidence>
<dbReference type="VEuPathDB" id="HostDB:ENSMMUG00000017685"/>
<evidence type="ECO:0000256" key="15">
    <source>
        <dbReference type="ARBA" id="ARBA00050536"/>
    </source>
</evidence>
<dbReference type="Ensembl" id="ENSMMUT00000071060.2">
    <property type="protein sequence ID" value="ENSMMUP00000045128.2"/>
    <property type="gene ID" value="ENSMMUG00000017685.4"/>
</dbReference>
<dbReference type="InterPro" id="IPR036291">
    <property type="entry name" value="NAD(P)-bd_dom_sf"/>
</dbReference>
<dbReference type="Gene3D" id="1.10.287.4290">
    <property type="match status" value="1"/>
</dbReference>
<name>A0A1D5QAR0_MACMU</name>
<evidence type="ECO:0000256" key="25">
    <source>
        <dbReference type="ARBA" id="ARBA00052775"/>
    </source>
</evidence>
<evidence type="ECO:0000256" key="23">
    <source>
        <dbReference type="ARBA" id="ARBA00052416"/>
    </source>
</evidence>
<reference evidence="35" key="3">
    <citation type="submission" date="2025-08" db="UniProtKB">
        <authorList>
            <consortium name="Ensembl"/>
        </authorList>
    </citation>
    <scope>IDENTIFICATION</scope>
    <source>
        <strain evidence="35">17573</strain>
    </source>
</reference>
<evidence type="ECO:0000256" key="14">
    <source>
        <dbReference type="ARBA" id="ARBA00050170"/>
    </source>
</evidence>
<dbReference type="FunFam" id="3.40.50.720:FF:000267">
    <property type="entry name" value="Hydroxysteroid 17-beta dehydrogenase 4"/>
    <property type="match status" value="1"/>
</dbReference>
<dbReference type="InterPro" id="IPR020904">
    <property type="entry name" value="Sc_DH/Rdtase_CS"/>
</dbReference>
<comment type="catalytic activity">
    <reaction evidence="14">
        <text>(3R)-hydroxyhexadecanoyl-CoA + NAD(+) = 3-oxohexadecanoyl-CoA + NADH + H(+)</text>
        <dbReference type="Rhea" id="RHEA:40243"/>
        <dbReference type="ChEBI" id="CHEBI:15378"/>
        <dbReference type="ChEBI" id="CHEBI:57349"/>
        <dbReference type="ChEBI" id="CHEBI:57540"/>
        <dbReference type="ChEBI" id="CHEBI:57945"/>
        <dbReference type="ChEBI" id="CHEBI:74278"/>
    </reaction>
    <physiologicalReaction direction="left-to-right" evidence="14">
        <dbReference type="Rhea" id="RHEA:40244"/>
    </physiologicalReaction>
</comment>
<evidence type="ECO:0000256" key="2">
    <source>
        <dbReference type="ARBA" id="ARBA00005005"/>
    </source>
</evidence>
<comment type="catalytic activity">
    <reaction evidence="15">
        <text>(3R)-hydroxyhexadecanedioyl-CoA + NAD(+) = 3-oxohexadecanedioyl-CoA + NADH + H(+)</text>
        <dbReference type="Rhea" id="RHEA:40263"/>
        <dbReference type="ChEBI" id="CHEBI:15378"/>
        <dbReference type="ChEBI" id="CHEBI:57540"/>
        <dbReference type="ChEBI" id="CHEBI:57945"/>
        <dbReference type="ChEBI" id="CHEBI:77079"/>
        <dbReference type="ChEBI" id="CHEBI:77081"/>
    </reaction>
    <physiologicalReaction direction="left-to-right" evidence="15">
        <dbReference type="Rhea" id="RHEA:40264"/>
    </physiologicalReaction>
</comment>
<evidence type="ECO:0000256" key="3">
    <source>
        <dbReference type="ARBA" id="ARBA00006484"/>
    </source>
</evidence>